<dbReference type="InterPro" id="IPR045197">
    <property type="entry name" value="NUP210-like"/>
</dbReference>
<dbReference type="Proteomes" id="UP001153714">
    <property type="component" value="Chromosome 2"/>
</dbReference>
<evidence type="ECO:0000256" key="1">
    <source>
        <dbReference type="SAM" id="SignalP"/>
    </source>
</evidence>
<reference evidence="3" key="1">
    <citation type="submission" date="2021-12" db="EMBL/GenBank/DDBJ databases">
        <authorList>
            <person name="King R."/>
        </authorList>
    </citation>
    <scope>NUCLEOTIDE SEQUENCE</scope>
</reference>
<dbReference type="OrthoDB" id="361283at2759"/>
<organism evidence="3 4">
    <name type="scientific">Diatraea saccharalis</name>
    <name type="common">sugarcane borer</name>
    <dbReference type="NCBI Taxonomy" id="40085"/>
    <lineage>
        <taxon>Eukaryota</taxon>
        <taxon>Metazoa</taxon>
        <taxon>Ecdysozoa</taxon>
        <taxon>Arthropoda</taxon>
        <taxon>Hexapoda</taxon>
        <taxon>Insecta</taxon>
        <taxon>Pterygota</taxon>
        <taxon>Neoptera</taxon>
        <taxon>Endopterygota</taxon>
        <taxon>Lepidoptera</taxon>
        <taxon>Glossata</taxon>
        <taxon>Ditrysia</taxon>
        <taxon>Pyraloidea</taxon>
        <taxon>Crambidae</taxon>
        <taxon>Crambinae</taxon>
        <taxon>Diatraea</taxon>
    </lineage>
</organism>
<proteinExistence type="predicted"/>
<dbReference type="AlphaFoldDB" id="A0A9N9WDJ9"/>
<feature type="domain" description="NUP210 Ig-like" evidence="2">
    <location>
        <begin position="24"/>
        <end position="106"/>
    </location>
</feature>
<evidence type="ECO:0000259" key="2">
    <source>
        <dbReference type="Pfam" id="PF22967"/>
    </source>
</evidence>
<dbReference type="PANTHER" id="PTHR23019">
    <property type="entry name" value="NUCLEAR PORE MEMBRANE GLYCOPROTEIN GP210-RELATED"/>
    <property type="match status" value="1"/>
</dbReference>
<feature type="chain" id="PRO_5040455019" description="NUP210 Ig-like domain-containing protein" evidence="1">
    <location>
        <begin position="24"/>
        <end position="147"/>
    </location>
</feature>
<reference evidence="3" key="2">
    <citation type="submission" date="2022-10" db="EMBL/GenBank/DDBJ databases">
        <authorList>
            <consortium name="ENA_rothamsted_submissions"/>
            <consortium name="culmorum"/>
            <person name="King R."/>
        </authorList>
    </citation>
    <scope>NUCLEOTIDE SEQUENCE</scope>
</reference>
<sequence length="147" mass="16541">MGLLPRTLAFTLTLMFCVHTCECAKINTPRVLLPWFESLTVNFTFEIIEGGCYTWSLSRDDIIDLEPLYEDIWGHCSHAARASVSKSCVPPGSVIILAEEVNSGEVKSYLSIVAGKSNTCYSYEFSIFFFNIDKIRVGYYMLNVVEA</sequence>
<dbReference type="GO" id="GO:0005643">
    <property type="term" value="C:nuclear pore"/>
    <property type="evidence" value="ECO:0007669"/>
    <property type="project" value="TreeGrafter"/>
</dbReference>
<accession>A0A9N9WDJ9</accession>
<keyword evidence="1" id="KW-0732">Signal</keyword>
<feature type="signal peptide" evidence="1">
    <location>
        <begin position="1"/>
        <end position="23"/>
    </location>
</feature>
<dbReference type="EMBL" id="OU893333">
    <property type="protein sequence ID" value="CAG9788622.1"/>
    <property type="molecule type" value="Genomic_DNA"/>
</dbReference>
<dbReference type="InterPro" id="IPR055096">
    <property type="entry name" value="Ig_NUP210_1st"/>
</dbReference>
<name>A0A9N9WDJ9_9NEOP</name>
<protein>
    <recommendedName>
        <fullName evidence="2">NUP210 Ig-like domain-containing protein</fullName>
    </recommendedName>
</protein>
<gene>
    <name evidence="3" type="ORF">DIATSA_LOCUS6417</name>
</gene>
<evidence type="ECO:0000313" key="4">
    <source>
        <dbReference type="Proteomes" id="UP001153714"/>
    </source>
</evidence>
<keyword evidence="4" id="KW-1185">Reference proteome</keyword>
<dbReference type="Pfam" id="PF22967">
    <property type="entry name" value="Ig_NUP210_1st"/>
    <property type="match status" value="1"/>
</dbReference>
<dbReference type="PANTHER" id="PTHR23019:SF0">
    <property type="entry name" value="NUCLEAR PORE MEMBRANE GLYCOPROTEIN 210"/>
    <property type="match status" value="1"/>
</dbReference>
<evidence type="ECO:0000313" key="3">
    <source>
        <dbReference type="EMBL" id="CAG9788622.1"/>
    </source>
</evidence>